<gene>
    <name evidence="2" type="ORF">H8717_11925</name>
</gene>
<reference evidence="2 3" key="1">
    <citation type="submission" date="2020-08" db="EMBL/GenBank/DDBJ databases">
        <title>Genome public.</title>
        <authorList>
            <person name="Liu C."/>
            <person name="Sun Q."/>
        </authorList>
    </citation>
    <scope>NUCLEOTIDE SEQUENCE [LARGE SCALE GENOMIC DNA]</scope>
    <source>
        <strain evidence="2 3">BX1</strain>
    </source>
</reference>
<dbReference type="Gene3D" id="3.40.50.360">
    <property type="match status" value="1"/>
</dbReference>
<dbReference type="RefSeq" id="WP_262400574.1">
    <property type="nucleotide sequence ID" value="NZ_JACRTB010000021.1"/>
</dbReference>
<dbReference type="EMBL" id="JACRTB010000021">
    <property type="protein sequence ID" value="MBC8577110.1"/>
    <property type="molecule type" value="Genomic_DNA"/>
</dbReference>
<evidence type="ECO:0000313" key="2">
    <source>
        <dbReference type="EMBL" id="MBC8577110.1"/>
    </source>
</evidence>
<organism evidence="2 3">
    <name type="scientific">Yanshouia hominis</name>
    <dbReference type="NCBI Taxonomy" id="2763673"/>
    <lineage>
        <taxon>Bacteria</taxon>
        <taxon>Bacillati</taxon>
        <taxon>Bacillota</taxon>
        <taxon>Clostridia</taxon>
        <taxon>Eubacteriales</taxon>
        <taxon>Oscillospiraceae</taxon>
        <taxon>Yanshouia</taxon>
    </lineage>
</organism>
<name>A0ABR7NL69_9FIRM</name>
<sequence>MNTAIIYESKHHGNTKKLVDAIARTHEVTLIDALTDGARDLSGYDLIGFASGVYGGKFGKGVLKYAQNHLPADKPVFLLYTCGSPRGSYTAAIGEIVRKKGSRVIGEYGCPGFDTFGPFKLVGGIAKGHPNAAETDGAAAFFDALPVRKQEPRE</sequence>
<dbReference type="Pfam" id="PF12724">
    <property type="entry name" value="Flavodoxin_5"/>
    <property type="match status" value="1"/>
</dbReference>
<evidence type="ECO:0000313" key="3">
    <source>
        <dbReference type="Proteomes" id="UP000658131"/>
    </source>
</evidence>
<proteinExistence type="predicted"/>
<protein>
    <submittedName>
        <fullName evidence="2">Flavodoxin family protein</fullName>
    </submittedName>
</protein>
<dbReference type="PANTHER" id="PTHR38030">
    <property type="entry name" value="PROTOPORPHYRINOGEN IX DEHYDROGENASE [MENAQUINONE]"/>
    <property type="match status" value="1"/>
</dbReference>
<dbReference type="InterPro" id="IPR029039">
    <property type="entry name" value="Flavoprotein-like_sf"/>
</dbReference>
<accession>A0ABR7NL69</accession>
<dbReference type="Proteomes" id="UP000658131">
    <property type="component" value="Unassembled WGS sequence"/>
</dbReference>
<dbReference type="InterPro" id="IPR052200">
    <property type="entry name" value="Protoporphyrinogen_IX_DH"/>
</dbReference>
<dbReference type="PANTHER" id="PTHR38030:SF2">
    <property type="entry name" value="PROTOPORPHYRINOGEN IX DEHYDROGENASE [QUINONE]"/>
    <property type="match status" value="1"/>
</dbReference>
<keyword evidence="3" id="KW-1185">Reference proteome</keyword>
<dbReference type="InterPro" id="IPR026816">
    <property type="entry name" value="Flavodoxin_dom"/>
</dbReference>
<evidence type="ECO:0000259" key="1">
    <source>
        <dbReference type="Pfam" id="PF12724"/>
    </source>
</evidence>
<feature type="domain" description="Flavodoxin" evidence="1">
    <location>
        <begin position="5"/>
        <end position="81"/>
    </location>
</feature>
<comment type="caution">
    <text evidence="2">The sequence shown here is derived from an EMBL/GenBank/DDBJ whole genome shotgun (WGS) entry which is preliminary data.</text>
</comment>
<dbReference type="SUPFAM" id="SSF52218">
    <property type="entry name" value="Flavoproteins"/>
    <property type="match status" value="1"/>
</dbReference>